<dbReference type="OrthoDB" id="9803619at2"/>
<organism evidence="4 5">
    <name type="scientific">Puniceispirillum marinum (strain IMCC1322)</name>
    <dbReference type="NCBI Taxonomy" id="488538"/>
    <lineage>
        <taxon>Bacteria</taxon>
        <taxon>Pseudomonadati</taxon>
        <taxon>Pseudomonadota</taxon>
        <taxon>Alphaproteobacteria</taxon>
        <taxon>Candidatus Puniceispirillales</taxon>
        <taxon>Candidatus Puniceispirillaceae</taxon>
        <taxon>Candidatus Puniceispirillum</taxon>
    </lineage>
</organism>
<evidence type="ECO:0000256" key="2">
    <source>
        <dbReference type="HAMAP-Rule" id="MF_01212"/>
    </source>
</evidence>
<dbReference type="PANTHER" id="PTHR11373">
    <property type="entry name" value="DEOXYNUCLEOSIDE TRIPHOSPHATE TRIPHOSPHOHYDROLASE"/>
    <property type="match status" value="1"/>
</dbReference>
<dbReference type="SMART" id="SM00471">
    <property type="entry name" value="HDc"/>
    <property type="match status" value="1"/>
</dbReference>
<dbReference type="PANTHER" id="PTHR11373:SF43">
    <property type="entry name" value="DEOXYGUANOSINETRIPHOSPHATE TRIPHOSPHOHYDROLASE-LIKE PROTEIN"/>
    <property type="match status" value="1"/>
</dbReference>
<dbReference type="GO" id="GO:0008832">
    <property type="term" value="F:dGTPase activity"/>
    <property type="evidence" value="ECO:0007669"/>
    <property type="project" value="TreeGrafter"/>
</dbReference>
<dbReference type="InterPro" id="IPR003607">
    <property type="entry name" value="HD/PDEase_dom"/>
</dbReference>
<dbReference type="NCBIfam" id="NF002326">
    <property type="entry name" value="PRK01286.1-1"/>
    <property type="match status" value="1"/>
</dbReference>
<accession>D5BQV1</accession>
<dbReference type="STRING" id="488538.SAR116_0422"/>
<dbReference type="AlphaFoldDB" id="D5BQV1"/>
<proteinExistence type="inferred from homology"/>
<sequence length="403" mass="45750">MTEDRALACYACHAPQSRGRFVDEGDAALSEGTTSWGARTAYQRDRDRILHSGAFRRLKHKTQVFVYHEGDYFRTRLTHSLEVAQIARSMSRSLRLNDDLAEAVALAHDLGHTPFGHAGEDALDRLMQPFGGFDHNEQTVRVLTSLERRYAGFNGLNLTWETLEGVVKHNGPLTKNDNIPDNFKELDANMSLDLTSYPSAEAQLANLSDDIAYLSHDFDDALRADLFRLDAIRDLPQVGKALRDIDFKHGQLDMTRTTHELVRRLISVFVEDLLATSSVNLAAIDAKHSDDIRTASSAVIAFSEPMARDLEILRDFLFTNMWRHYKVNRMTSKAKRVVTDLFNLFMSEPNTLPNEWQETKQGALTDQKPEIIARVIADYIASMTDRYAILEHERLFDLGPILR</sequence>
<dbReference type="CDD" id="cd00077">
    <property type="entry name" value="HDc"/>
    <property type="match status" value="1"/>
</dbReference>
<dbReference type="Pfam" id="PF01966">
    <property type="entry name" value="HD"/>
    <property type="match status" value="1"/>
</dbReference>
<dbReference type="InterPro" id="IPR050135">
    <property type="entry name" value="dGTPase-like"/>
</dbReference>
<evidence type="ECO:0000313" key="4">
    <source>
        <dbReference type="EMBL" id="ADE38665.1"/>
    </source>
</evidence>
<dbReference type="SUPFAM" id="SSF109604">
    <property type="entry name" value="HD-domain/PDEase-like"/>
    <property type="match status" value="1"/>
</dbReference>
<evidence type="ECO:0000259" key="3">
    <source>
        <dbReference type="PROSITE" id="PS51831"/>
    </source>
</evidence>
<dbReference type="NCBIfam" id="TIGR01353">
    <property type="entry name" value="dGTP_triPase"/>
    <property type="match status" value="1"/>
</dbReference>
<feature type="domain" description="HD" evidence="3">
    <location>
        <begin position="76"/>
        <end position="214"/>
    </location>
</feature>
<dbReference type="EMBL" id="CP001751">
    <property type="protein sequence ID" value="ADE38665.1"/>
    <property type="molecule type" value="Genomic_DNA"/>
</dbReference>
<name>D5BQV1_PUNMI</name>
<reference evidence="4 5" key="1">
    <citation type="journal article" date="2010" name="J. Bacteriol.">
        <title>Complete genome sequence of "Candidatus Puniceispirillum marinum" IMCC1322, a representative of the SAR116 clade in the Alphaproteobacteria.</title>
        <authorList>
            <person name="Oh H.M."/>
            <person name="Kwon K.K."/>
            <person name="Kang I."/>
            <person name="Kang S.G."/>
            <person name="Lee J.H."/>
            <person name="Kim S.J."/>
            <person name="Cho J.C."/>
        </authorList>
    </citation>
    <scope>NUCLEOTIDE SEQUENCE [LARGE SCALE GENOMIC DNA]</scope>
    <source>
        <strain evidence="4 5">IMCC1322</strain>
    </source>
</reference>
<dbReference type="Proteomes" id="UP000007460">
    <property type="component" value="Chromosome"/>
</dbReference>
<dbReference type="Gene3D" id="1.10.3210.10">
    <property type="entry name" value="Hypothetical protein af1432"/>
    <property type="match status" value="1"/>
</dbReference>
<dbReference type="GO" id="GO:0006203">
    <property type="term" value="P:dGTP catabolic process"/>
    <property type="evidence" value="ECO:0007669"/>
    <property type="project" value="TreeGrafter"/>
</dbReference>
<dbReference type="InterPro" id="IPR026875">
    <property type="entry name" value="PHydrolase_assoc_dom"/>
</dbReference>
<dbReference type="PROSITE" id="PS51831">
    <property type="entry name" value="HD"/>
    <property type="match status" value="1"/>
</dbReference>
<evidence type="ECO:0000313" key="5">
    <source>
        <dbReference type="Proteomes" id="UP000007460"/>
    </source>
</evidence>
<dbReference type="InterPro" id="IPR023023">
    <property type="entry name" value="dNTPase_2"/>
</dbReference>
<dbReference type="HOGENOM" id="CLU_028163_1_0_5"/>
<dbReference type="Pfam" id="PF13286">
    <property type="entry name" value="HD_assoc"/>
    <property type="match status" value="1"/>
</dbReference>
<keyword evidence="5" id="KW-1185">Reference proteome</keyword>
<protein>
    <recommendedName>
        <fullName evidence="2">Deoxyguanosinetriphosphate triphosphohydrolase-like protein</fullName>
    </recommendedName>
</protein>
<dbReference type="InterPro" id="IPR006261">
    <property type="entry name" value="dGTPase"/>
</dbReference>
<dbReference type="InterPro" id="IPR006674">
    <property type="entry name" value="HD_domain"/>
</dbReference>
<dbReference type="RefSeq" id="WP_013045295.1">
    <property type="nucleotide sequence ID" value="NC_014010.1"/>
</dbReference>
<dbReference type="HAMAP" id="MF_01212">
    <property type="entry name" value="dGTPase_type2"/>
    <property type="match status" value="1"/>
</dbReference>
<keyword evidence="1 2" id="KW-0378">Hydrolase</keyword>
<evidence type="ECO:0000256" key="1">
    <source>
        <dbReference type="ARBA" id="ARBA00022801"/>
    </source>
</evidence>
<dbReference type="eggNOG" id="COG0232">
    <property type="taxonomic scope" value="Bacteria"/>
</dbReference>
<comment type="similarity">
    <text evidence="2">Belongs to the dGTPase family. Type 2 subfamily.</text>
</comment>
<gene>
    <name evidence="4" type="ordered locus">SAR116_0422</name>
</gene>
<dbReference type="NCBIfam" id="NF002328">
    <property type="entry name" value="PRK01286.1-3"/>
    <property type="match status" value="1"/>
</dbReference>
<dbReference type="KEGG" id="apb:SAR116_0422"/>